<dbReference type="Gene3D" id="3.20.20.80">
    <property type="entry name" value="Glycosidases"/>
    <property type="match status" value="1"/>
</dbReference>
<name>A0ABW2LZT9_9FLAO</name>
<dbReference type="CDD" id="cd11579">
    <property type="entry name" value="Glyco_tran_WbsX"/>
    <property type="match status" value="1"/>
</dbReference>
<keyword evidence="2" id="KW-1185">Reference proteome</keyword>
<organism evidence="1 2">
    <name type="scientific">Chryseobacterium zhengzhouense</name>
    <dbReference type="NCBI Taxonomy" id="1636086"/>
    <lineage>
        <taxon>Bacteria</taxon>
        <taxon>Pseudomonadati</taxon>
        <taxon>Bacteroidota</taxon>
        <taxon>Flavobacteriia</taxon>
        <taxon>Flavobacteriales</taxon>
        <taxon>Weeksellaceae</taxon>
        <taxon>Chryseobacterium group</taxon>
        <taxon>Chryseobacterium</taxon>
    </lineage>
</organism>
<evidence type="ECO:0000313" key="1">
    <source>
        <dbReference type="EMBL" id="MFC7346667.1"/>
    </source>
</evidence>
<dbReference type="Pfam" id="PF14307">
    <property type="entry name" value="Glyco_tran_WbsX"/>
    <property type="match status" value="1"/>
</dbReference>
<dbReference type="InterPro" id="IPR032719">
    <property type="entry name" value="WbsX"/>
</dbReference>
<protein>
    <submittedName>
        <fullName evidence="1">Glycoside hydrolase family 99-like domain-containing protein</fullName>
    </submittedName>
</protein>
<dbReference type="EMBL" id="JBHTCR010000003">
    <property type="protein sequence ID" value="MFC7346667.1"/>
    <property type="molecule type" value="Genomic_DNA"/>
</dbReference>
<reference evidence="2" key="1">
    <citation type="journal article" date="2019" name="Int. J. Syst. Evol. Microbiol.">
        <title>The Global Catalogue of Microorganisms (GCM) 10K type strain sequencing project: providing services to taxonomists for standard genome sequencing and annotation.</title>
        <authorList>
            <consortium name="The Broad Institute Genomics Platform"/>
            <consortium name="The Broad Institute Genome Sequencing Center for Infectious Disease"/>
            <person name="Wu L."/>
            <person name="Ma J."/>
        </authorList>
    </citation>
    <scope>NUCLEOTIDE SEQUENCE [LARGE SCALE GENOMIC DNA]</scope>
    <source>
        <strain evidence="2">CCUG 54781</strain>
    </source>
</reference>
<gene>
    <name evidence="1" type="ORF">ACFQO9_08075</name>
</gene>
<dbReference type="RefSeq" id="WP_378176516.1">
    <property type="nucleotide sequence ID" value="NZ_JBHTCR010000003.1"/>
</dbReference>
<dbReference type="PANTHER" id="PTHR41244">
    <property type="entry name" value="RHAMNAN SYNTHESIS F"/>
    <property type="match status" value="1"/>
</dbReference>
<comment type="caution">
    <text evidence="1">The sequence shown here is derived from an EMBL/GenBank/DDBJ whole genome shotgun (WGS) entry which is preliminary data.</text>
</comment>
<evidence type="ECO:0000313" key="2">
    <source>
        <dbReference type="Proteomes" id="UP001596550"/>
    </source>
</evidence>
<accession>A0ABW2LZT9</accession>
<dbReference type="Proteomes" id="UP001596550">
    <property type="component" value="Unassembled WGS sequence"/>
</dbReference>
<proteinExistence type="predicted"/>
<sequence length="376" mass="44706">MKANSNIKYLALYLPQYHPIPENDEWWEKGFTEWTNVAKAKPLFKGHYQPILPADLGFYDLRVPEIQEEQAKLAKTYGIDGFIYYQYWFGNKKMLLEKPAERMLANKNVDIPFCFCWANETWKGIWHGLKESSILIEQKYPGKQDYSDYFDYLLPFFLDERYIKIDNKPVFCLYKIKDIPDLDLFLDFFNELAQKNGFSGIYFISVGYPDLDIVKKDKRINGIIGADTFSQIRYNYDPFFSNNTLRNYELRIKRKMGYTSEIVHRKKPLIIDYERTIKELNIKINNPKLIPCVIPNWDNSARSGQKSLIIHNSNPALWEKHLDEMVTELKKHPENPPFIVIKSWNEWAEGNYLEPDRKFGRQWLEAVRNVKNKYND</sequence>
<dbReference type="PANTHER" id="PTHR41244:SF1">
    <property type="entry name" value="GLYCOSYLTRANSFERASE"/>
    <property type="match status" value="1"/>
</dbReference>